<gene>
    <name evidence="1" type="ORF">LREN565_2001</name>
</gene>
<reference evidence="1" key="1">
    <citation type="submission" date="2016-11" db="EMBL/GenBank/DDBJ databases">
        <authorList>
            <person name="Jaros S."/>
            <person name="Januszkiewicz K."/>
            <person name="Wedrychowicz H."/>
        </authorList>
    </citation>
    <scope>NUCLEOTIDE SEQUENCE</scope>
    <source>
        <strain evidence="1">ACA-DC 565</strain>
    </source>
</reference>
<accession>A0A1K2I9E5</accession>
<sequence>MTKKYLAEIKALNGDKIGTQAHGQATFTLTADQLQIKLEMFATPANMQHWAHFHGFPDGEDAQVVTLADDANGDGWLDLPETAPVSGATMVPFDNAPQQMNIPNNRYPVADAKGHFVYQAQVPLADLQKQFKAAFGTTDLALATRVVYIHGVPESLQLPDTVAGEVANYDAHVTLPIAAGKIRAVD</sequence>
<dbReference type="EMBL" id="LT634362">
    <property type="protein sequence ID" value="SFZ88888.1"/>
    <property type="molecule type" value="Genomic_DNA"/>
</dbReference>
<organism evidence="1">
    <name type="scientific">Loigolactobacillus rennini</name>
    <dbReference type="NCBI Taxonomy" id="238013"/>
    <lineage>
        <taxon>Bacteria</taxon>
        <taxon>Bacillati</taxon>
        <taxon>Bacillota</taxon>
        <taxon>Bacilli</taxon>
        <taxon>Lactobacillales</taxon>
        <taxon>Lactobacillaceae</taxon>
        <taxon>Loigolactobacillus</taxon>
    </lineage>
</organism>
<evidence type="ECO:0000313" key="1">
    <source>
        <dbReference type="EMBL" id="SFZ88888.1"/>
    </source>
</evidence>
<name>A0A1K2I9E5_9LACO</name>
<dbReference type="AlphaFoldDB" id="A0A1K2I9E5"/>
<proteinExistence type="predicted"/>
<protein>
    <submittedName>
        <fullName evidence="1">Uncharacterized protein</fullName>
    </submittedName>
</protein>